<evidence type="ECO:0000313" key="2">
    <source>
        <dbReference type="EMBL" id="ODG93036.1"/>
    </source>
</evidence>
<dbReference type="PRINTS" id="PR00111">
    <property type="entry name" value="ABHYDROLASE"/>
</dbReference>
<accession>A0ABX2ZTF7</accession>
<protein>
    <recommendedName>
        <fullName evidence="1">AB hydrolase-1 domain-containing protein</fullName>
    </recommendedName>
</protein>
<organism evidence="2 3">
    <name type="scientific">Gottfriedia luciferensis</name>
    <dbReference type="NCBI Taxonomy" id="178774"/>
    <lineage>
        <taxon>Bacteria</taxon>
        <taxon>Bacillati</taxon>
        <taxon>Bacillota</taxon>
        <taxon>Bacilli</taxon>
        <taxon>Bacillales</taxon>
        <taxon>Bacillaceae</taxon>
        <taxon>Gottfriedia</taxon>
    </lineage>
</organism>
<sequence>MPISHLKELSIHFQESGEGQALVILHGLGNNSQSWKHQLNELKEQYRVIVWDAPGYGGSSDLKEEFRDFSEFANVLKEFLDSLGLDSIYLLGHSMGSAIAIDFTSRFPHMVDALIISDATRGAAGLSREENEKKLQNRLNSIENLHPTELARKRVKALLAPNASAEVIKEAERIMSQVRLSGYRSVSYSLSNLNQMEILSSLSVPTLVMCGELDQVTPVSESQIFHELIPNSEFVIVPNTGHLCYQEDPKLFNQSVLNFLKNQPISQK</sequence>
<dbReference type="Gene3D" id="3.40.50.1820">
    <property type="entry name" value="alpha/beta hydrolase"/>
    <property type="match status" value="1"/>
</dbReference>
<feature type="domain" description="AB hydrolase-1" evidence="1">
    <location>
        <begin position="21"/>
        <end position="247"/>
    </location>
</feature>
<dbReference type="InterPro" id="IPR029058">
    <property type="entry name" value="AB_hydrolase_fold"/>
</dbReference>
<dbReference type="EMBL" id="MDKC01000003">
    <property type="protein sequence ID" value="ODG93036.1"/>
    <property type="molecule type" value="Genomic_DNA"/>
</dbReference>
<dbReference type="Pfam" id="PF00561">
    <property type="entry name" value="Abhydrolase_1"/>
    <property type="match status" value="1"/>
</dbReference>
<evidence type="ECO:0000259" key="1">
    <source>
        <dbReference type="Pfam" id="PF00561"/>
    </source>
</evidence>
<comment type="caution">
    <text evidence="2">The sequence shown here is derived from an EMBL/GenBank/DDBJ whole genome shotgun (WGS) entry which is preliminary data.</text>
</comment>
<proteinExistence type="predicted"/>
<evidence type="ECO:0000313" key="3">
    <source>
        <dbReference type="Proteomes" id="UP000094580"/>
    </source>
</evidence>
<name>A0ABX2ZTF7_9BACI</name>
<keyword evidence="3" id="KW-1185">Reference proteome</keyword>
<dbReference type="InterPro" id="IPR000639">
    <property type="entry name" value="Epox_hydrolase-like"/>
</dbReference>
<dbReference type="InterPro" id="IPR000073">
    <property type="entry name" value="AB_hydrolase_1"/>
</dbReference>
<dbReference type="PANTHER" id="PTHR43798">
    <property type="entry name" value="MONOACYLGLYCEROL LIPASE"/>
    <property type="match status" value="1"/>
</dbReference>
<dbReference type="Proteomes" id="UP000094580">
    <property type="component" value="Unassembled WGS sequence"/>
</dbReference>
<dbReference type="PANTHER" id="PTHR43798:SF33">
    <property type="entry name" value="HYDROLASE, PUTATIVE (AFU_ORTHOLOGUE AFUA_2G14860)-RELATED"/>
    <property type="match status" value="1"/>
</dbReference>
<dbReference type="RefSeq" id="WP_069032672.1">
    <property type="nucleotide sequence ID" value="NZ_MDKC01000003.1"/>
</dbReference>
<dbReference type="PRINTS" id="PR00412">
    <property type="entry name" value="EPOXHYDRLASE"/>
</dbReference>
<gene>
    <name evidence="2" type="ORF">BED47_16090</name>
</gene>
<dbReference type="SUPFAM" id="SSF53474">
    <property type="entry name" value="alpha/beta-Hydrolases"/>
    <property type="match status" value="1"/>
</dbReference>
<dbReference type="InterPro" id="IPR050266">
    <property type="entry name" value="AB_hydrolase_sf"/>
</dbReference>
<reference evidence="2 3" key="1">
    <citation type="submission" date="2016-07" db="EMBL/GenBank/DDBJ databases">
        <authorList>
            <person name="Townsley L."/>
            <person name="Shank E.A."/>
        </authorList>
    </citation>
    <scope>NUCLEOTIDE SEQUENCE [LARGE SCALE GENOMIC DNA]</scope>
    <source>
        <strain evidence="2 3">CH01</strain>
    </source>
</reference>